<accession>A0A852T4D5</accession>
<name>A0A852T4D5_9MICO</name>
<keyword evidence="2" id="KW-1185">Reference proteome</keyword>
<dbReference type="AlphaFoldDB" id="A0A852T4D5"/>
<dbReference type="EMBL" id="JACCBJ010000001">
    <property type="protein sequence ID" value="NYD75722.1"/>
    <property type="molecule type" value="Genomic_DNA"/>
</dbReference>
<comment type="caution">
    <text evidence="1">The sequence shown here is derived from an EMBL/GenBank/DDBJ whole genome shotgun (WGS) entry which is preliminary data.</text>
</comment>
<evidence type="ECO:0000313" key="1">
    <source>
        <dbReference type="EMBL" id="NYD75722.1"/>
    </source>
</evidence>
<sequence length="54" mass="5797">MRAHSLAKFVFRSMPDEIVSGGLREDASSVERIAYAALAGDGRWSEATGVLRAS</sequence>
<reference evidence="1 2" key="1">
    <citation type="submission" date="2020-07" db="EMBL/GenBank/DDBJ databases">
        <title>Sequencing the genomes of 1000 actinobacteria strains.</title>
        <authorList>
            <person name="Klenk H.-P."/>
        </authorList>
    </citation>
    <scope>NUCLEOTIDE SEQUENCE [LARGE SCALE GENOMIC DNA]</scope>
    <source>
        <strain evidence="1 2">DSM 23871</strain>
    </source>
</reference>
<gene>
    <name evidence="1" type="ORF">BJ963_003241</name>
</gene>
<protein>
    <submittedName>
        <fullName evidence="1">Uncharacterized protein</fullName>
    </submittedName>
</protein>
<organism evidence="1 2">
    <name type="scientific">Leifsonia soli</name>
    <dbReference type="NCBI Taxonomy" id="582665"/>
    <lineage>
        <taxon>Bacteria</taxon>
        <taxon>Bacillati</taxon>
        <taxon>Actinomycetota</taxon>
        <taxon>Actinomycetes</taxon>
        <taxon>Micrococcales</taxon>
        <taxon>Microbacteriaceae</taxon>
        <taxon>Leifsonia</taxon>
    </lineage>
</organism>
<evidence type="ECO:0000313" key="2">
    <source>
        <dbReference type="Proteomes" id="UP000589620"/>
    </source>
</evidence>
<proteinExistence type="predicted"/>
<dbReference type="Proteomes" id="UP000589620">
    <property type="component" value="Unassembled WGS sequence"/>
</dbReference>
<dbReference type="RefSeq" id="WP_179457553.1">
    <property type="nucleotide sequence ID" value="NZ_BAAAPX010000001.1"/>
</dbReference>